<evidence type="ECO:0000313" key="1">
    <source>
        <dbReference type="EMBL" id="GAU42616.1"/>
    </source>
</evidence>
<accession>A0A2Z6NFJ7</accession>
<dbReference type="Proteomes" id="UP000242715">
    <property type="component" value="Unassembled WGS sequence"/>
</dbReference>
<gene>
    <name evidence="1" type="ORF">TSUD_49650</name>
</gene>
<keyword evidence="2" id="KW-1185">Reference proteome</keyword>
<dbReference type="AlphaFoldDB" id="A0A2Z6NFJ7"/>
<sequence length="142" mass="16412">MADEWTNDEIVALSHGRVTGMQWNQIKNDNFTAPWLLNRTAVECRNKFWREGIRLNGLDVEAFDAFLANMENDDVEDEHLLEMWSFNQQPIVQQQQPPVQPPDVDLQAQLIQNLRNLVQAQSVMIEQLSQVVAQLENISRIA</sequence>
<name>A0A2Z6NFJ7_TRISU</name>
<dbReference type="EMBL" id="DF973926">
    <property type="protein sequence ID" value="GAU42616.1"/>
    <property type="molecule type" value="Genomic_DNA"/>
</dbReference>
<evidence type="ECO:0000313" key="2">
    <source>
        <dbReference type="Proteomes" id="UP000242715"/>
    </source>
</evidence>
<evidence type="ECO:0008006" key="3">
    <source>
        <dbReference type="Google" id="ProtNLM"/>
    </source>
</evidence>
<organism evidence="1 2">
    <name type="scientific">Trifolium subterraneum</name>
    <name type="common">Subterranean clover</name>
    <dbReference type="NCBI Taxonomy" id="3900"/>
    <lineage>
        <taxon>Eukaryota</taxon>
        <taxon>Viridiplantae</taxon>
        <taxon>Streptophyta</taxon>
        <taxon>Embryophyta</taxon>
        <taxon>Tracheophyta</taxon>
        <taxon>Spermatophyta</taxon>
        <taxon>Magnoliopsida</taxon>
        <taxon>eudicotyledons</taxon>
        <taxon>Gunneridae</taxon>
        <taxon>Pentapetalae</taxon>
        <taxon>rosids</taxon>
        <taxon>fabids</taxon>
        <taxon>Fabales</taxon>
        <taxon>Fabaceae</taxon>
        <taxon>Papilionoideae</taxon>
        <taxon>50 kb inversion clade</taxon>
        <taxon>NPAAA clade</taxon>
        <taxon>Hologalegina</taxon>
        <taxon>IRL clade</taxon>
        <taxon>Trifolieae</taxon>
        <taxon>Trifolium</taxon>
    </lineage>
</organism>
<reference evidence="2" key="1">
    <citation type="journal article" date="2017" name="Front. Plant Sci.">
        <title>Climate Clever Clovers: New Paradigm to Reduce the Environmental Footprint of Ruminants by Breeding Low Methanogenic Forages Utilizing Haplotype Variation.</title>
        <authorList>
            <person name="Kaur P."/>
            <person name="Appels R."/>
            <person name="Bayer P.E."/>
            <person name="Keeble-Gagnere G."/>
            <person name="Wang J."/>
            <person name="Hirakawa H."/>
            <person name="Shirasawa K."/>
            <person name="Vercoe P."/>
            <person name="Stefanova K."/>
            <person name="Durmic Z."/>
            <person name="Nichols P."/>
            <person name="Revell C."/>
            <person name="Isobe S.N."/>
            <person name="Edwards D."/>
            <person name="Erskine W."/>
        </authorList>
    </citation>
    <scope>NUCLEOTIDE SEQUENCE [LARGE SCALE GENOMIC DNA]</scope>
    <source>
        <strain evidence="2">cv. Daliak</strain>
    </source>
</reference>
<proteinExistence type="predicted"/>
<protein>
    <recommendedName>
        <fullName evidence="3">Myb-like domain-containing protein</fullName>
    </recommendedName>
</protein>